<comment type="caution">
    <text evidence="2">The sequence shown here is derived from an EMBL/GenBank/DDBJ whole genome shotgun (WGS) entry which is preliminary data.</text>
</comment>
<gene>
    <name evidence="2" type="ORF">JRO89_XSUnG0215800</name>
</gene>
<evidence type="ECO:0000313" key="2">
    <source>
        <dbReference type="EMBL" id="KAH7511252.1"/>
    </source>
</evidence>
<feature type="region of interest" description="Disordered" evidence="1">
    <location>
        <begin position="215"/>
        <end position="242"/>
    </location>
</feature>
<dbReference type="Proteomes" id="UP000827721">
    <property type="component" value="Unassembled WGS sequence"/>
</dbReference>
<organism evidence="2 3">
    <name type="scientific">Xanthoceras sorbifolium</name>
    <dbReference type="NCBI Taxonomy" id="99658"/>
    <lineage>
        <taxon>Eukaryota</taxon>
        <taxon>Viridiplantae</taxon>
        <taxon>Streptophyta</taxon>
        <taxon>Embryophyta</taxon>
        <taxon>Tracheophyta</taxon>
        <taxon>Spermatophyta</taxon>
        <taxon>Magnoliopsida</taxon>
        <taxon>eudicotyledons</taxon>
        <taxon>Gunneridae</taxon>
        <taxon>Pentapetalae</taxon>
        <taxon>rosids</taxon>
        <taxon>malvids</taxon>
        <taxon>Sapindales</taxon>
        <taxon>Sapindaceae</taxon>
        <taxon>Xanthoceroideae</taxon>
        <taxon>Xanthoceras</taxon>
    </lineage>
</organism>
<feature type="region of interest" description="Disordered" evidence="1">
    <location>
        <begin position="53"/>
        <end position="186"/>
    </location>
</feature>
<protein>
    <submittedName>
        <fullName evidence="2">Uncharacterized protein</fullName>
    </submittedName>
</protein>
<reference evidence="2 3" key="1">
    <citation type="submission" date="2021-02" db="EMBL/GenBank/DDBJ databases">
        <title>Plant Genome Project.</title>
        <authorList>
            <person name="Zhang R.-G."/>
        </authorList>
    </citation>
    <scope>NUCLEOTIDE SEQUENCE [LARGE SCALE GENOMIC DNA]</scope>
    <source>
        <tissue evidence="2">Leaves</tissue>
    </source>
</reference>
<feature type="compositionally biased region" description="Basic residues" evidence="1">
    <location>
        <begin position="69"/>
        <end position="81"/>
    </location>
</feature>
<feature type="compositionally biased region" description="Basic and acidic residues" evidence="1">
    <location>
        <begin position="132"/>
        <end position="170"/>
    </location>
</feature>
<feature type="compositionally biased region" description="Basic and acidic residues" evidence="1">
    <location>
        <begin position="82"/>
        <end position="106"/>
    </location>
</feature>
<proteinExistence type="predicted"/>
<keyword evidence="3" id="KW-1185">Reference proteome</keyword>
<sequence>MEYNQKKLPSFPPNYVTLLQLQERWIKDQQRKQNKEQQPGYVLEKAEVDACLASSETADKNIVTEKLNKSKKKRLRKKPKDSKREARALAEPGAAKDEKEVARSEAHAPQTKEGSVESRNGRRLRKMSSMDGGREREKGPETKPEAWKLKKNQGKREWKVKEKTDEKEVAGGEAHAPRTSGEKEEMEKLGYAVVADRTVEIEWSLRDMSIKDGRDRENDKLARPNNGRYYRGGHRRFDNGRRWDQRKPRNAEMIWVKKGDISGEVQSSGCSLNESA</sequence>
<evidence type="ECO:0000313" key="3">
    <source>
        <dbReference type="Proteomes" id="UP000827721"/>
    </source>
</evidence>
<accession>A0ABQ8GX14</accession>
<dbReference type="EMBL" id="JAFEMO010000621">
    <property type="protein sequence ID" value="KAH7511252.1"/>
    <property type="molecule type" value="Genomic_DNA"/>
</dbReference>
<evidence type="ECO:0000256" key="1">
    <source>
        <dbReference type="SAM" id="MobiDB-lite"/>
    </source>
</evidence>
<name>A0ABQ8GX14_9ROSI</name>
<feature type="compositionally biased region" description="Basic and acidic residues" evidence="1">
    <location>
        <begin position="57"/>
        <end position="68"/>
    </location>
</feature>